<dbReference type="EMBL" id="AONC01000067">
    <property type="protein sequence ID" value="EXJ13506.1"/>
    <property type="molecule type" value="Genomic_DNA"/>
</dbReference>
<gene>
    <name evidence="1" type="ORF">D779_3671</name>
</gene>
<protein>
    <recommendedName>
        <fullName evidence="3">Glutamate--cysteine ligase</fullName>
    </recommendedName>
</protein>
<keyword evidence="2" id="KW-1185">Reference proteome</keyword>
<dbReference type="InterPro" id="IPR014746">
    <property type="entry name" value="Gln_synth/guanido_kin_cat_dom"/>
</dbReference>
<name>W9V9F7_9GAMM</name>
<dbReference type="InterPro" id="IPR006336">
    <property type="entry name" value="GCS2"/>
</dbReference>
<dbReference type="Pfam" id="PF04107">
    <property type="entry name" value="GCS2"/>
    <property type="match status" value="1"/>
</dbReference>
<organism evidence="1 2">
    <name type="scientific">Imhoffiella purpurea</name>
    <dbReference type="NCBI Taxonomy" id="1249627"/>
    <lineage>
        <taxon>Bacteria</taxon>
        <taxon>Pseudomonadati</taxon>
        <taxon>Pseudomonadota</taxon>
        <taxon>Gammaproteobacteria</taxon>
        <taxon>Chromatiales</taxon>
        <taxon>Chromatiaceae</taxon>
        <taxon>Imhoffiella</taxon>
    </lineage>
</organism>
<dbReference type="OrthoDB" id="143227at2"/>
<dbReference type="Proteomes" id="UP000019460">
    <property type="component" value="Unassembled WGS sequence"/>
</dbReference>
<sequence length="371" mass="40807">MRCGIEFEYLLVDLAGPEPGRVRDFTNLSFEEIAPQLEDKPGRDDPSLATGDIGIRSGYWYLEGDERAHEDGRFRTLMVKGVEIRTPPVPDIERAIQSMLSIEWQLTAALAKAGLGLAIAGFNPVRDRYDFDPPLNTWERAERAGDRGYDGSHVSTLSYGPDINLSWPGWNAARCLDAARKLNAYAPYIVPFSFSSPFFAGRVWEGLSRRTYARAAHRPAVKVYLDPETFAPAEACGLAHPARLSGEVGRIEFKAFDALISVELLRACCHLLEGICLASDLAMRSEGTDIGLYRRAALSGFADSGIREGAREILAKATQALRTAEKSPAVAALAELEEQMTRESTPAHRLLERYGRTGSMVWLGGLGKESI</sequence>
<comment type="caution">
    <text evidence="1">The sequence shown here is derived from an EMBL/GenBank/DDBJ whole genome shotgun (WGS) entry which is preliminary data.</text>
</comment>
<reference evidence="1 2" key="1">
    <citation type="submission" date="2012-11" db="EMBL/GenBank/DDBJ databases">
        <title>Genome assembly of Thiorhodococcus sp. AK35.</title>
        <authorList>
            <person name="Nupur N."/>
            <person name="Khatri I."/>
            <person name="Subramanian S."/>
            <person name="Pinnaka A."/>
        </authorList>
    </citation>
    <scope>NUCLEOTIDE SEQUENCE [LARGE SCALE GENOMIC DNA]</scope>
    <source>
        <strain evidence="1 2">AK35</strain>
    </source>
</reference>
<evidence type="ECO:0008006" key="3">
    <source>
        <dbReference type="Google" id="ProtNLM"/>
    </source>
</evidence>
<evidence type="ECO:0000313" key="1">
    <source>
        <dbReference type="EMBL" id="EXJ13506.1"/>
    </source>
</evidence>
<dbReference type="PATRIC" id="fig|1249627.3.peg.3749"/>
<dbReference type="Gene3D" id="3.30.590.20">
    <property type="match status" value="1"/>
</dbReference>
<evidence type="ECO:0000313" key="2">
    <source>
        <dbReference type="Proteomes" id="UP000019460"/>
    </source>
</evidence>
<dbReference type="GO" id="GO:0042398">
    <property type="term" value="P:modified amino acid biosynthetic process"/>
    <property type="evidence" value="ECO:0007669"/>
    <property type="project" value="InterPro"/>
</dbReference>
<proteinExistence type="predicted"/>
<accession>W9V9F7</accession>
<dbReference type="SUPFAM" id="SSF55931">
    <property type="entry name" value="Glutamine synthetase/guanido kinase"/>
    <property type="match status" value="1"/>
</dbReference>
<dbReference type="eggNOG" id="COG2170">
    <property type="taxonomic scope" value="Bacteria"/>
</dbReference>
<dbReference type="GO" id="GO:0004357">
    <property type="term" value="F:glutamate-cysteine ligase activity"/>
    <property type="evidence" value="ECO:0007669"/>
    <property type="project" value="InterPro"/>
</dbReference>
<dbReference type="AlphaFoldDB" id="W9V9F7"/>
<dbReference type="STRING" id="1249627.D779_3671"/>